<evidence type="ECO:0000313" key="2">
    <source>
        <dbReference type="Proteomes" id="UP001060085"/>
    </source>
</evidence>
<dbReference type="Proteomes" id="UP001060085">
    <property type="component" value="Linkage Group LG06"/>
</dbReference>
<dbReference type="EMBL" id="CM044706">
    <property type="protein sequence ID" value="KAI5657376.1"/>
    <property type="molecule type" value="Genomic_DNA"/>
</dbReference>
<gene>
    <name evidence="1" type="ORF">M9H77_26169</name>
</gene>
<proteinExistence type="predicted"/>
<comment type="caution">
    <text evidence="1">The sequence shown here is derived from an EMBL/GenBank/DDBJ whole genome shotgun (WGS) entry which is preliminary data.</text>
</comment>
<reference evidence="2" key="1">
    <citation type="journal article" date="2023" name="Nat. Plants">
        <title>Single-cell RNA sequencing provides a high-resolution roadmap for understanding the multicellular compartmentation of specialized metabolism.</title>
        <authorList>
            <person name="Sun S."/>
            <person name="Shen X."/>
            <person name="Li Y."/>
            <person name="Li Y."/>
            <person name="Wang S."/>
            <person name="Li R."/>
            <person name="Zhang H."/>
            <person name="Shen G."/>
            <person name="Guo B."/>
            <person name="Wei J."/>
            <person name="Xu J."/>
            <person name="St-Pierre B."/>
            <person name="Chen S."/>
            <person name="Sun C."/>
        </authorList>
    </citation>
    <scope>NUCLEOTIDE SEQUENCE [LARGE SCALE GENOMIC DNA]</scope>
</reference>
<sequence>MQLSRNSPAVAEFQLQLKGKAMIFFNKLVSGGFKFLERRGASIPITSRGGRRVDTKRVRSVDSSASTPCDIKNIKFSKRQGTSIPFACREDRRMDTGRGRSVNSSISTPRGIKILRDFATGNLLVILKIYREVWLSGWGGEVKIVKAWQRREKNIYHTGMGIPIPYPGPWRVGSGSKILYPGGYGSGSGSKFNYKGTGLVLGVP</sequence>
<keyword evidence="2" id="KW-1185">Reference proteome</keyword>
<name>A0ACC0ACZ2_CATRO</name>
<accession>A0ACC0ACZ2</accession>
<protein>
    <submittedName>
        <fullName evidence="1">Uncharacterized protein</fullName>
    </submittedName>
</protein>
<evidence type="ECO:0000313" key="1">
    <source>
        <dbReference type="EMBL" id="KAI5657376.1"/>
    </source>
</evidence>
<organism evidence="1 2">
    <name type="scientific">Catharanthus roseus</name>
    <name type="common">Madagascar periwinkle</name>
    <name type="synonym">Vinca rosea</name>
    <dbReference type="NCBI Taxonomy" id="4058"/>
    <lineage>
        <taxon>Eukaryota</taxon>
        <taxon>Viridiplantae</taxon>
        <taxon>Streptophyta</taxon>
        <taxon>Embryophyta</taxon>
        <taxon>Tracheophyta</taxon>
        <taxon>Spermatophyta</taxon>
        <taxon>Magnoliopsida</taxon>
        <taxon>eudicotyledons</taxon>
        <taxon>Gunneridae</taxon>
        <taxon>Pentapetalae</taxon>
        <taxon>asterids</taxon>
        <taxon>lamiids</taxon>
        <taxon>Gentianales</taxon>
        <taxon>Apocynaceae</taxon>
        <taxon>Rauvolfioideae</taxon>
        <taxon>Vinceae</taxon>
        <taxon>Catharanthinae</taxon>
        <taxon>Catharanthus</taxon>
    </lineage>
</organism>